<feature type="coiled-coil region" evidence="1">
    <location>
        <begin position="437"/>
        <end position="485"/>
    </location>
</feature>
<evidence type="ECO:0000313" key="3">
    <source>
        <dbReference type="EMBL" id="CAN62413.1"/>
    </source>
</evidence>
<evidence type="ECO:0000256" key="2">
    <source>
        <dbReference type="SAM" id="MobiDB-lite"/>
    </source>
</evidence>
<feature type="region of interest" description="Disordered" evidence="2">
    <location>
        <begin position="144"/>
        <end position="190"/>
    </location>
</feature>
<protein>
    <recommendedName>
        <fullName evidence="4">Aminotransferase-like plant mobile domain-containing protein</fullName>
    </recommendedName>
</protein>
<feature type="compositionally biased region" description="Basic and acidic residues" evidence="2">
    <location>
        <begin position="174"/>
        <end position="186"/>
    </location>
</feature>
<feature type="compositionally biased region" description="Basic residues" evidence="2">
    <location>
        <begin position="161"/>
        <end position="173"/>
    </location>
</feature>
<name>A5AFJ6_VITVI</name>
<proteinExistence type="predicted"/>
<gene>
    <name evidence="3" type="ORF">VITISV_029286</name>
</gene>
<evidence type="ECO:0008006" key="4">
    <source>
        <dbReference type="Google" id="ProtNLM"/>
    </source>
</evidence>
<feature type="region of interest" description="Disordered" evidence="2">
    <location>
        <begin position="226"/>
        <end position="296"/>
    </location>
</feature>
<organism evidence="3">
    <name type="scientific">Vitis vinifera</name>
    <name type="common">Grape</name>
    <dbReference type="NCBI Taxonomy" id="29760"/>
    <lineage>
        <taxon>Eukaryota</taxon>
        <taxon>Viridiplantae</taxon>
        <taxon>Streptophyta</taxon>
        <taxon>Embryophyta</taxon>
        <taxon>Tracheophyta</taxon>
        <taxon>Spermatophyta</taxon>
        <taxon>Magnoliopsida</taxon>
        <taxon>eudicotyledons</taxon>
        <taxon>Gunneridae</taxon>
        <taxon>Pentapetalae</taxon>
        <taxon>rosids</taxon>
        <taxon>Vitales</taxon>
        <taxon>Vitaceae</taxon>
        <taxon>Viteae</taxon>
        <taxon>Vitis</taxon>
    </lineage>
</organism>
<feature type="compositionally biased region" description="Polar residues" evidence="2">
    <location>
        <begin position="277"/>
        <end position="291"/>
    </location>
</feature>
<evidence type="ECO:0000256" key="1">
    <source>
        <dbReference type="SAM" id="Coils"/>
    </source>
</evidence>
<reference evidence="3" key="1">
    <citation type="journal article" date="2007" name="PLoS ONE">
        <title>The first genome sequence of an elite grapevine cultivar (Pinot noir Vitis vinifera L.): coping with a highly heterozygous genome.</title>
        <authorList>
            <person name="Velasco R."/>
            <person name="Zharkikh A."/>
            <person name="Troggio M."/>
            <person name="Cartwright D.A."/>
            <person name="Cestaro A."/>
            <person name="Pruss D."/>
            <person name="Pindo M."/>
            <person name="FitzGerald L.M."/>
            <person name="Vezzulli S."/>
            <person name="Reid J."/>
            <person name="Malacarne G."/>
            <person name="Iliev D."/>
            <person name="Coppola G."/>
            <person name="Wardell B."/>
            <person name="Micheletti D."/>
            <person name="Macalma T."/>
            <person name="Facci M."/>
            <person name="Mitchell J.T."/>
            <person name="Perazzolli M."/>
            <person name="Eldredge G."/>
            <person name="Gatto P."/>
            <person name="Oyzerski R."/>
            <person name="Moretto M."/>
            <person name="Gutin N."/>
            <person name="Stefanini M."/>
            <person name="Chen Y."/>
            <person name="Segala C."/>
            <person name="Davenport C."/>
            <person name="Dematte L."/>
            <person name="Mraz A."/>
            <person name="Battilana J."/>
            <person name="Stormo K."/>
            <person name="Costa F."/>
            <person name="Tao Q."/>
            <person name="Si-Ammour A."/>
            <person name="Harkins T."/>
            <person name="Lackey A."/>
            <person name="Perbost C."/>
            <person name="Taillon B."/>
            <person name="Stella A."/>
            <person name="Solovyev V."/>
            <person name="Fawcett J.A."/>
            <person name="Sterck L."/>
            <person name="Vandepoele K."/>
            <person name="Grando S.M."/>
            <person name="Toppo S."/>
            <person name="Moser C."/>
            <person name="Lanchbury J."/>
            <person name="Bogden R."/>
            <person name="Skolnick M."/>
            <person name="Sgaramella V."/>
            <person name="Bhatnagar S.K."/>
            <person name="Fontana P."/>
            <person name="Gutin A."/>
            <person name="Van de Peer Y."/>
            <person name="Salamini F."/>
            <person name="Viola R."/>
        </authorList>
    </citation>
    <scope>NUCLEOTIDE SEQUENCE</scope>
</reference>
<dbReference type="EMBL" id="AM425450">
    <property type="protein sequence ID" value="CAN62413.1"/>
    <property type="molecule type" value="Genomic_DNA"/>
</dbReference>
<dbReference type="AlphaFoldDB" id="A5AFJ6"/>
<sequence>MSAFIIRRDKFDFRMAFLRCFKEKTVTILEDDSEDFEKITILSMHMSLTDLQSLSMLVEEVLGRHGPFLKGCKLYEAIFASLFSYDCHAFVIRAFCERWCPITNTLHTSIGEVSISLWELSRIAGLPIIGSFYDEMVPSAEELSNEATKSSLPPSFTKYVKPPKRSTRNKARRPKETHNPSKEIDPAKSYTQSEMEVFDNLGVAEAYADWWIRVHNLDKEILTISYMEPPPDSSRKIPSKSLESRTRKVDSSVSTKESVRDSVEKDFDDLPDDSRASSKSLIGGHQTNTSTHPEHEETIFNGGSTHCHKTFKKHNNAHGLYVSDDDSEDTSECHFKRRKIRPNPVYYDETNSHSLNANVFFADVPTSTQPMELDGEEIGVDPSPLKSQIEKYMESVNHLDAVQHTHSMKMSPEVQSERLAIVASQIVDTLKFEGVDLATLDAKQEALKKELEQLCIQNKHIHNSISEIDEIIANKQNDVSRLRKEHFIIAQTSMLTDVDVKTLETLQETLRT</sequence>
<keyword evidence="1" id="KW-0175">Coiled coil</keyword>
<accession>A5AFJ6</accession>
<feature type="compositionally biased region" description="Polar residues" evidence="2">
    <location>
        <begin position="145"/>
        <end position="154"/>
    </location>
</feature>